<comment type="caution">
    <text evidence="2">The sequence shown here is derived from an EMBL/GenBank/DDBJ whole genome shotgun (WGS) entry which is preliminary data.</text>
</comment>
<feature type="region of interest" description="Disordered" evidence="1">
    <location>
        <begin position="1"/>
        <end position="60"/>
    </location>
</feature>
<gene>
    <name evidence="2" type="ORF">EV382_5511</name>
</gene>
<accession>A0A4Q7UNR3</accession>
<organism evidence="2 3">
    <name type="scientific">Micromonospora violae</name>
    <dbReference type="NCBI Taxonomy" id="1278207"/>
    <lineage>
        <taxon>Bacteria</taxon>
        <taxon>Bacillati</taxon>
        <taxon>Actinomycetota</taxon>
        <taxon>Actinomycetes</taxon>
        <taxon>Micromonosporales</taxon>
        <taxon>Micromonosporaceae</taxon>
        <taxon>Micromonospora</taxon>
    </lineage>
</organism>
<reference evidence="2 3" key="1">
    <citation type="submission" date="2019-02" db="EMBL/GenBank/DDBJ databases">
        <title>Sequencing the genomes of 1000 actinobacteria strains.</title>
        <authorList>
            <person name="Klenk H.-P."/>
        </authorList>
    </citation>
    <scope>NUCLEOTIDE SEQUENCE [LARGE SCALE GENOMIC DNA]</scope>
    <source>
        <strain evidence="2 3">DSM 45888</strain>
    </source>
</reference>
<evidence type="ECO:0000256" key="1">
    <source>
        <dbReference type="SAM" id="MobiDB-lite"/>
    </source>
</evidence>
<protein>
    <submittedName>
        <fullName evidence="2">Uncharacterized protein</fullName>
    </submittedName>
</protein>
<dbReference type="Proteomes" id="UP000293781">
    <property type="component" value="Unassembled WGS sequence"/>
</dbReference>
<evidence type="ECO:0000313" key="3">
    <source>
        <dbReference type="Proteomes" id="UP000293781"/>
    </source>
</evidence>
<feature type="compositionally biased region" description="Polar residues" evidence="1">
    <location>
        <begin position="1"/>
        <end position="11"/>
    </location>
</feature>
<dbReference type="EMBL" id="SHKK01000001">
    <property type="protein sequence ID" value="RZT82208.1"/>
    <property type="molecule type" value="Genomic_DNA"/>
</dbReference>
<proteinExistence type="predicted"/>
<keyword evidence="3" id="KW-1185">Reference proteome</keyword>
<sequence>MTSSQPHSASNPCRAGDDSTPGRGRQHAGGPGTTARQAGDDSVPRRGAGSRAQAPANGNG</sequence>
<evidence type="ECO:0000313" key="2">
    <source>
        <dbReference type="EMBL" id="RZT82208.1"/>
    </source>
</evidence>
<name>A0A4Q7UNR3_9ACTN</name>
<dbReference type="AlphaFoldDB" id="A0A4Q7UNR3"/>